<evidence type="ECO:0000313" key="1">
    <source>
        <dbReference type="EMBL" id="PKY51409.1"/>
    </source>
</evidence>
<dbReference type="Proteomes" id="UP000234323">
    <property type="component" value="Unassembled WGS sequence"/>
</dbReference>
<evidence type="ECO:0000313" key="2">
    <source>
        <dbReference type="Proteomes" id="UP000234323"/>
    </source>
</evidence>
<proteinExistence type="predicted"/>
<comment type="caution">
    <text evidence="1">The sequence shown here is derived from an EMBL/GenBank/DDBJ whole genome shotgun (WGS) entry which is preliminary data.</text>
</comment>
<dbReference type="AlphaFoldDB" id="A0A2I1GXQ4"/>
<dbReference type="VEuPathDB" id="FungiDB:FUN_003734"/>
<sequence length="108" mass="12655">MEQPSITYSVTQSVDYLGQTHNQVGPKTLKCSSLYQKKREQCLTNVAQTQSSSYVPRYNRSFQNRKIQRKIRHARMTNSYTLNYIIKLPRQNTNKNSFADQIFNGINF</sequence>
<keyword evidence="2" id="KW-1185">Reference proteome</keyword>
<dbReference type="EMBL" id="LLXI01001020">
    <property type="protein sequence ID" value="PKY51409.1"/>
    <property type="molecule type" value="Genomic_DNA"/>
</dbReference>
<dbReference type="VEuPathDB" id="FungiDB:RhiirA1_472027"/>
<dbReference type="OrthoDB" id="2317268at2759"/>
<gene>
    <name evidence="1" type="ORF">RhiirA4_468429</name>
</gene>
<accession>A0A2I1GXQ4</accession>
<organism evidence="1 2">
    <name type="scientific">Rhizophagus irregularis</name>
    <dbReference type="NCBI Taxonomy" id="588596"/>
    <lineage>
        <taxon>Eukaryota</taxon>
        <taxon>Fungi</taxon>
        <taxon>Fungi incertae sedis</taxon>
        <taxon>Mucoromycota</taxon>
        <taxon>Glomeromycotina</taxon>
        <taxon>Glomeromycetes</taxon>
        <taxon>Glomerales</taxon>
        <taxon>Glomeraceae</taxon>
        <taxon>Rhizophagus</taxon>
    </lineage>
</organism>
<protein>
    <submittedName>
        <fullName evidence="1">Uncharacterized protein</fullName>
    </submittedName>
</protein>
<name>A0A2I1GXQ4_9GLOM</name>
<reference evidence="1 2" key="1">
    <citation type="submission" date="2015-10" db="EMBL/GenBank/DDBJ databases">
        <title>Genome analyses suggest a sexual origin of heterokaryosis in a supposedly ancient asexual fungus.</title>
        <authorList>
            <person name="Ropars J."/>
            <person name="Sedzielewska K."/>
            <person name="Noel J."/>
            <person name="Charron P."/>
            <person name="Farinelli L."/>
            <person name="Marton T."/>
            <person name="Kruger M."/>
            <person name="Pelin A."/>
            <person name="Brachmann A."/>
            <person name="Corradi N."/>
        </authorList>
    </citation>
    <scope>NUCLEOTIDE SEQUENCE [LARGE SCALE GENOMIC DNA]</scope>
    <source>
        <strain evidence="1 2">A4</strain>
    </source>
</reference>
<dbReference type="VEuPathDB" id="FungiDB:RhiirFUN_005857"/>